<proteinExistence type="predicted"/>
<feature type="compositionally biased region" description="Polar residues" evidence="1">
    <location>
        <begin position="65"/>
        <end position="75"/>
    </location>
</feature>
<reference evidence="2" key="2">
    <citation type="submission" date="2017-07" db="EMBL/GenBank/DDBJ databases">
        <title>WGS assembly of Populus trichocarpa.</title>
        <authorList>
            <person name="Tuskan G."/>
            <person name="Difazio S."/>
            <person name="Jansson S."/>
            <person name="Bohlmann J."/>
            <person name="Grigoriev I."/>
            <person name="Hellsten U."/>
            <person name="Putnam N."/>
            <person name="Ralph S."/>
            <person name="Rombauts S."/>
            <person name="Salamov A."/>
            <person name="Schein J."/>
            <person name="Sterck L."/>
            <person name="Aerts A."/>
            <person name="Bhalerao R."/>
            <person name="Bhalerao R."/>
            <person name="Blaudez D."/>
            <person name="Boerjan W."/>
            <person name="Brun A."/>
            <person name="Brunner A."/>
            <person name="Busov V."/>
            <person name="Campbell M."/>
            <person name="Carlson J."/>
            <person name="Chalot M."/>
            <person name="Chapman J."/>
            <person name="Chen G."/>
            <person name="Cooper D."/>
            <person name="Coutinho P."/>
            <person name="Couturier J."/>
            <person name="Covert S."/>
            <person name="Cronk Q."/>
            <person name="Cunningham R."/>
            <person name="Davis J."/>
            <person name="Degroeve S."/>
            <person name="Dejardin A."/>
            <person name="Depamphilis C."/>
            <person name="Detter J."/>
            <person name="Dirks B."/>
            <person name="Dubchak I."/>
            <person name="Duplessis S."/>
            <person name="Ehlting J."/>
            <person name="Ellis B."/>
            <person name="Gendler K."/>
            <person name="Goodstein D."/>
            <person name="Gribskov M."/>
            <person name="Grimwood J."/>
            <person name="Groover A."/>
            <person name="Gunter L."/>
            <person name="Hamberger B."/>
            <person name="Heinze B."/>
            <person name="Helariutta Y."/>
            <person name="Henrissat B."/>
            <person name="Holligan D."/>
            <person name="Holt R."/>
            <person name="Huang W."/>
            <person name="Islam-Faridi N."/>
            <person name="Jones S."/>
            <person name="Jones-Rhoades M."/>
            <person name="Jorgensen R."/>
            <person name="Joshi C."/>
            <person name="Kangasjarvi J."/>
            <person name="Karlsson J."/>
            <person name="Kelleher C."/>
            <person name="Kirkpatrick R."/>
            <person name="Kirst M."/>
            <person name="Kohler A."/>
            <person name="Kalluri U."/>
            <person name="Larimer F."/>
            <person name="Leebens-Mack J."/>
            <person name="Leple J."/>
            <person name="Locascio P."/>
            <person name="Lou Y."/>
            <person name="Lucas S."/>
            <person name="Martin F."/>
            <person name="Montanini B."/>
            <person name="Napoli C."/>
            <person name="Nelson D."/>
            <person name="Nelson C."/>
            <person name="Nieminen K."/>
            <person name="Nilsson O."/>
            <person name="Pereda V."/>
            <person name="Peter G."/>
            <person name="Philippe R."/>
            <person name="Pilate G."/>
            <person name="Poliakov A."/>
            <person name="Razumovskaya J."/>
            <person name="Richardson P."/>
            <person name="Rinaldi C."/>
            <person name="Ritland K."/>
            <person name="Rouze P."/>
            <person name="Ryaboy D."/>
            <person name="Schmutz J."/>
            <person name="Schrader J."/>
            <person name="Segerman B."/>
            <person name="Shin H."/>
            <person name="Siddiqui A."/>
            <person name="Sterky F."/>
            <person name="Terry A."/>
            <person name="Tsai C."/>
            <person name="Uberbacher E."/>
            <person name="Unneberg P."/>
            <person name="Vahala J."/>
            <person name="Wall K."/>
            <person name="Wessler S."/>
            <person name="Yang G."/>
            <person name="Yin T."/>
            <person name="Douglas C."/>
            <person name="Marra M."/>
            <person name="Sandberg G."/>
            <person name="Van De Peer Y."/>
            <person name="Rokhsar D."/>
        </authorList>
    </citation>
    <scope>NUCLEOTIDE SEQUENCE</scope>
    <source>
        <strain evidence="2">Nisqually-1</strain>
    </source>
</reference>
<dbReference type="EMBL" id="KZ623371">
    <property type="protein sequence ID" value="PNS23457.1"/>
    <property type="molecule type" value="Genomic_DNA"/>
</dbReference>
<protein>
    <submittedName>
        <fullName evidence="2">Uncharacterized protein</fullName>
    </submittedName>
</protein>
<feature type="compositionally biased region" description="Basic and acidic residues" evidence="1">
    <location>
        <begin position="164"/>
        <end position="176"/>
    </location>
</feature>
<evidence type="ECO:0000256" key="1">
    <source>
        <dbReference type="SAM" id="MobiDB-lite"/>
    </source>
</evidence>
<organism evidence="2">
    <name type="scientific">Populus trichocarpa</name>
    <name type="common">Western balsam poplar</name>
    <name type="synonym">Populus balsamifera subsp. trichocarpa</name>
    <dbReference type="NCBI Taxonomy" id="3694"/>
    <lineage>
        <taxon>Eukaryota</taxon>
        <taxon>Viridiplantae</taxon>
        <taxon>Streptophyta</taxon>
        <taxon>Embryophyta</taxon>
        <taxon>Tracheophyta</taxon>
        <taxon>Spermatophyta</taxon>
        <taxon>Magnoliopsida</taxon>
        <taxon>eudicotyledons</taxon>
        <taxon>Gunneridae</taxon>
        <taxon>Pentapetalae</taxon>
        <taxon>rosids</taxon>
        <taxon>fabids</taxon>
        <taxon>Malpighiales</taxon>
        <taxon>Salicaceae</taxon>
        <taxon>Saliceae</taxon>
        <taxon>Populus</taxon>
    </lineage>
</organism>
<reference evidence="2" key="1">
    <citation type="journal article" date="2006" name="Science">
        <title>The genome of black cottonwood, Populus trichocarpa (Torr. &amp; Gray).</title>
        <authorList>
            <person name="Tuskan G.A."/>
            <person name="Difazio S."/>
            <person name="Jansson S."/>
            <person name="Bohlmann J."/>
            <person name="Grigoriev I."/>
            <person name="Hellsten U."/>
            <person name="Putnam N."/>
            <person name="Ralph S."/>
            <person name="Rombauts S."/>
            <person name="Salamov A."/>
            <person name="Schein J."/>
            <person name="Sterck L."/>
            <person name="Aerts A."/>
            <person name="Bhalerao R.R."/>
            <person name="Bhalerao R.P."/>
            <person name="Blaudez D."/>
            <person name="Boerjan W."/>
            <person name="Brun A."/>
            <person name="Brunner A."/>
            <person name="Busov V."/>
            <person name="Campbell M."/>
            <person name="Carlson J."/>
            <person name="Chalot M."/>
            <person name="Chapman J."/>
            <person name="Chen G.L."/>
            <person name="Cooper D."/>
            <person name="Coutinho P.M."/>
            <person name="Couturier J."/>
            <person name="Covert S."/>
            <person name="Cronk Q."/>
            <person name="Cunningham R."/>
            <person name="Davis J."/>
            <person name="Degroeve S."/>
            <person name="Dejardin A."/>
            <person name="Depamphilis C."/>
            <person name="Detter J."/>
            <person name="Dirks B."/>
            <person name="Dubchak I."/>
            <person name="Duplessis S."/>
            <person name="Ehlting J."/>
            <person name="Ellis B."/>
            <person name="Gendler K."/>
            <person name="Goodstein D."/>
            <person name="Gribskov M."/>
            <person name="Grimwood J."/>
            <person name="Groover A."/>
            <person name="Gunter L."/>
            <person name="Hamberger B."/>
            <person name="Heinze B."/>
            <person name="Helariutta Y."/>
            <person name="Henrissat B."/>
            <person name="Holligan D."/>
            <person name="Holt R."/>
            <person name="Huang W."/>
            <person name="Islam-Faridi N."/>
            <person name="Jones S."/>
            <person name="Jones-Rhoades M."/>
            <person name="Jorgensen R."/>
            <person name="Joshi C."/>
            <person name="Kangasjarvi J."/>
            <person name="Karlsson J."/>
            <person name="Kelleher C."/>
            <person name="Kirkpatrick R."/>
            <person name="Kirst M."/>
            <person name="Kohler A."/>
            <person name="Kalluri U."/>
            <person name="Larimer F."/>
            <person name="Leebens-Mack J."/>
            <person name="Leple J.C."/>
            <person name="Locascio P."/>
            <person name="Lou Y."/>
            <person name="Lucas S."/>
            <person name="Martin F."/>
            <person name="Montanini B."/>
            <person name="Napoli C."/>
            <person name="Nelson D.R."/>
            <person name="Nelson C."/>
            <person name="Nieminen K."/>
            <person name="Nilsson O."/>
            <person name="Pereda V."/>
            <person name="Peter G."/>
            <person name="Philippe R."/>
            <person name="Pilate G."/>
            <person name="Poliakov A."/>
            <person name="Razumovskaya J."/>
            <person name="Richardson P."/>
            <person name="Rinaldi C."/>
            <person name="Ritland K."/>
            <person name="Rouze P."/>
            <person name="Ryaboy D."/>
            <person name="Schmutz J."/>
            <person name="Schrader J."/>
            <person name="Segerman B."/>
            <person name="Shin H."/>
            <person name="Siddiqui A."/>
            <person name="Sterky F."/>
            <person name="Terry A."/>
            <person name="Tsai C.J."/>
            <person name="Uberbacher E."/>
            <person name="Unneberg P."/>
            <person name="Vahala J."/>
            <person name="Wall K."/>
            <person name="Wessler S."/>
            <person name="Yang G."/>
            <person name="Yin T."/>
            <person name="Douglas C."/>
            <person name="Marra M."/>
            <person name="Sandberg G."/>
            <person name="Van de Peer Y."/>
            <person name="Rokhsar D."/>
        </authorList>
    </citation>
    <scope>NUCLEOTIDE SEQUENCE [LARGE SCALE GENOMIC DNA]</scope>
    <source>
        <strain evidence="2">Nisqually-1</strain>
    </source>
</reference>
<evidence type="ECO:0000313" key="2">
    <source>
        <dbReference type="EMBL" id="PNS23457.1"/>
    </source>
</evidence>
<dbReference type="InParanoid" id="A0A2K1R849"/>
<feature type="compositionally biased region" description="Basic and acidic residues" evidence="1">
    <location>
        <begin position="38"/>
        <end position="57"/>
    </location>
</feature>
<name>A0A2K1R849_POPTR</name>
<feature type="region of interest" description="Disordered" evidence="1">
    <location>
        <begin position="144"/>
        <end position="176"/>
    </location>
</feature>
<feature type="region of interest" description="Disordered" evidence="1">
    <location>
        <begin position="1"/>
        <end position="123"/>
    </location>
</feature>
<dbReference type="AlphaFoldDB" id="A0A2K1R849"/>
<feature type="compositionally biased region" description="Basic and acidic residues" evidence="1">
    <location>
        <begin position="76"/>
        <end position="98"/>
    </location>
</feature>
<feature type="compositionally biased region" description="Basic and acidic residues" evidence="1">
    <location>
        <begin position="1"/>
        <end position="10"/>
    </location>
</feature>
<sequence length="176" mass="20119">MAVTAHDKARTRYPCGNLHEDGTSQFRQGSQTWPAHPKRGEHPERKKNASGSKERPLKLQLKQGWHQSQPRSSVPTDKRPIDPNRESKEQFHERDQKNKPPSRSFVDRVQSTRSRLESSRSGKTVAKTLIRACSVLIVATQSEGATKDNHGLDPRLYQQKPLCPRREEPKSHLQMT</sequence>
<feature type="compositionally biased region" description="Polar residues" evidence="1">
    <location>
        <begin position="23"/>
        <end position="33"/>
    </location>
</feature>
<accession>A0A2K1R849</accession>
<gene>
    <name evidence="2" type="ORF">POPTR_T061400</name>
</gene>